<dbReference type="VEuPathDB" id="FungiDB:TRIVIDRAFT_216296"/>
<keyword evidence="3" id="KW-1185">Reference proteome</keyword>
<evidence type="ECO:0000313" key="3">
    <source>
        <dbReference type="Proteomes" id="UP000007115"/>
    </source>
</evidence>
<dbReference type="AlphaFoldDB" id="G9MXB5"/>
<evidence type="ECO:0000313" key="2">
    <source>
        <dbReference type="EMBL" id="EHK20814.1"/>
    </source>
</evidence>
<gene>
    <name evidence="2" type="ORF">TRIVIDRAFT_216296</name>
</gene>
<accession>G9MXB5</accession>
<organism evidence="2 3">
    <name type="scientific">Hypocrea virens (strain Gv29-8 / FGSC 10586)</name>
    <name type="common">Gliocladium virens</name>
    <name type="synonym">Trichoderma virens</name>
    <dbReference type="NCBI Taxonomy" id="413071"/>
    <lineage>
        <taxon>Eukaryota</taxon>
        <taxon>Fungi</taxon>
        <taxon>Dikarya</taxon>
        <taxon>Ascomycota</taxon>
        <taxon>Pezizomycotina</taxon>
        <taxon>Sordariomycetes</taxon>
        <taxon>Hypocreomycetidae</taxon>
        <taxon>Hypocreales</taxon>
        <taxon>Hypocreaceae</taxon>
        <taxon>Trichoderma</taxon>
    </lineage>
</organism>
<feature type="region of interest" description="Disordered" evidence="1">
    <location>
        <begin position="65"/>
        <end position="86"/>
    </location>
</feature>
<dbReference type="RefSeq" id="XP_013955009.1">
    <property type="nucleotide sequence ID" value="XM_014099534.1"/>
</dbReference>
<dbReference type="InParanoid" id="G9MXB5"/>
<reference evidence="2 3" key="1">
    <citation type="journal article" date="2011" name="Genome Biol.">
        <title>Comparative genome sequence analysis underscores mycoparasitism as the ancestral life style of Trichoderma.</title>
        <authorList>
            <person name="Kubicek C.P."/>
            <person name="Herrera-Estrella A."/>
            <person name="Seidl-Seiboth V."/>
            <person name="Martinez D.A."/>
            <person name="Druzhinina I.S."/>
            <person name="Thon M."/>
            <person name="Zeilinger S."/>
            <person name="Casas-Flores S."/>
            <person name="Horwitz B.A."/>
            <person name="Mukherjee P.K."/>
            <person name="Mukherjee M."/>
            <person name="Kredics L."/>
            <person name="Alcaraz L.D."/>
            <person name="Aerts A."/>
            <person name="Antal Z."/>
            <person name="Atanasova L."/>
            <person name="Cervantes-Badillo M.G."/>
            <person name="Challacombe J."/>
            <person name="Chertkov O."/>
            <person name="McCluskey K."/>
            <person name="Coulpier F."/>
            <person name="Deshpande N."/>
            <person name="von Doehren H."/>
            <person name="Ebbole D.J."/>
            <person name="Esquivel-Naranjo E.U."/>
            <person name="Fekete E."/>
            <person name="Flipphi M."/>
            <person name="Glaser F."/>
            <person name="Gomez-Rodriguez E.Y."/>
            <person name="Gruber S."/>
            <person name="Han C."/>
            <person name="Henrissat B."/>
            <person name="Hermosa R."/>
            <person name="Hernandez-Onate M."/>
            <person name="Karaffa L."/>
            <person name="Kosti I."/>
            <person name="Le Crom S."/>
            <person name="Lindquist E."/>
            <person name="Lucas S."/>
            <person name="Luebeck M."/>
            <person name="Luebeck P.S."/>
            <person name="Margeot A."/>
            <person name="Metz B."/>
            <person name="Misra M."/>
            <person name="Nevalainen H."/>
            <person name="Omann M."/>
            <person name="Packer N."/>
            <person name="Perrone G."/>
            <person name="Uresti-Rivera E.E."/>
            <person name="Salamov A."/>
            <person name="Schmoll M."/>
            <person name="Seiboth B."/>
            <person name="Shapiro H."/>
            <person name="Sukno S."/>
            <person name="Tamayo-Ramos J.A."/>
            <person name="Tisch D."/>
            <person name="Wiest A."/>
            <person name="Wilkinson H.H."/>
            <person name="Zhang M."/>
            <person name="Coutinho P.M."/>
            <person name="Kenerley C.M."/>
            <person name="Monte E."/>
            <person name="Baker S.E."/>
            <person name="Grigoriev I.V."/>
        </authorList>
    </citation>
    <scope>NUCLEOTIDE SEQUENCE [LARGE SCALE GENOMIC DNA]</scope>
    <source>
        <strain evidence="3">Gv29-8 / FGSC 10586</strain>
    </source>
</reference>
<dbReference type="EMBL" id="ABDF02000077">
    <property type="protein sequence ID" value="EHK20814.1"/>
    <property type="molecule type" value="Genomic_DNA"/>
</dbReference>
<sequence length="100" mass="11293">MAWLSFIGHSPRICTCIYMIAPHGMDDGRGCRRCGNLMASSCKEEKNKGGQHLYLLEGESFLIPQRSLNDEEGKKQTDTERQYPKRGVCGVTLDGTKRER</sequence>
<protein>
    <submittedName>
        <fullName evidence="2">Uncharacterized protein</fullName>
    </submittedName>
</protein>
<evidence type="ECO:0000256" key="1">
    <source>
        <dbReference type="SAM" id="MobiDB-lite"/>
    </source>
</evidence>
<dbReference type="OrthoDB" id="338650at2759"/>
<dbReference type="HOGENOM" id="CLU_2306531_0_0_1"/>
<comment type="caution">
    <text evidence="2">The sequence shown here is derived from an EMBL/GenBank/DDBJ whole genome shotgun (WGS) entry which is preliminary data.</text>
</comment>
<feature type="compositionally biased region" description="Basic and acidic residues" evidence="1">
    <location>
        <begin position="68"/>
        <end position="83"/>
    </location>
</feature>
<dbReference type="GeneID" id="25791086"/>
<dbReference type="Proteomes" id="UP000007115">
    <property type="component" value="Unassembled WGS sequence"/>
</dbReference>
<name>G9MXB5_HYPVG</name>
<proteinExistence type="predicted"/>